<dbReference type="OrthoDB" id="9774177at2"/>
<dbReference type="AlphaFoldDB" id="S2DW90"/>
<dbReference type="InterPro" id="IPR011330">
    <property type="entry name" value="Glyco_hydro/deAcase_b/a-brl"/>
</dbReference>
<dbReference type="Pfam" id="PF04794">
    <property type="entry name" value="YdjC"/>
    <property type="match status" value="1"/>
</dbReference>
<dbReference type="GO" id="GO:0016787">
    <property type="term" value="F:hydrolase activity"/>
    <property type="evidence" value="ECO:0007669"/>
    <property type="project" value="UniProtKB-KW"/>
</dbReference>
<keyword evidence="7" id="KW-1185">Reference proteome</keyword>
<gene>
    <name evidence="6" type="ORF">A33Q_2487</name>
</gene>
<evidence type="ECO:0000256" key="3">
    <source>
        <dbReference type="ARBA" id="ARBA00022801"/>
    </source>
</evidence>
<dbReference type="STRING" id="1189612.A33Q_2487"/>
<dbReference type="PANTHER" id="PTHR31609:SF1">
    <property type="entry name" value="CARBOHYDRATE DEACETYLASE"/>
    <property type="match status" value="1"/>
</dbReference>
<name>S2DW90_INDAL</name>
<reference evidence="6 7" key="1">
    <citation type="journal article" date="2013" name="Genome Announc.">
        <title>Draft Genome Sequence of Indibacter alkaliphilus Strain LW1T, Isolated from Lonar Lake, a Haloalkaline Lake in the Buldana District of Maharashtra, India.</title>
        <authorList>
            <person name="Singh A."/>
            <person name="Kumar Jangir P."/>
            <person name="Sharma R."/>
            <person name="Singh A."/>
            <person name="Kumar Pinnaka A."/>
            <person name="Shivaji S."/>
        </authorList>
    </citation>
    <scope>NUCLEOTIDE SEQUENCE [LARGE SCALE GENOMIC DNA]</scope>
    <source>
        <strain evidence="7">CCUG 57479 / KCTC 22604 / LW1</strain>
    </source>
</reference>
<evidence type="ECO:0000256" key="5">
    <source>
        <dbReference type="ARBA" id="ARBA00023277"/>
    </source>
</evidence>
<dbReference type="InterPro" id="IPR006879">
    <property type="entry name" value="YdjC-like"/>
</dbReference>
<dbReference type="Gene3D" id="3.20.20.370">
    <property type="entry name" value="Glycoside hydrolase/deacetylase"/>
    <property type="match status" value="1"/>
</dbReference>
<dbReference type="SUPFAM" id="SSF88713">
    <property type="entry name" value="Glycoside hydrolase/deacetylase"/>
    <property type="match status" value="1"/>
</dbReference>
<evidence type="ECO:0000313" key="7">
    <source>
        <dbReference type="Proteomes" id="UP000006073"/>
    </source>
</evidence>
<evidence type="ECO:0000313" key="6">
    <source>
        <dbReference type="EMBL" id="EOZ96366.1"/>
    </source>
</evidence>
<accession>S2DW90</accession>
<keyword evidence="5" id="KW-0119">Carbohydrate metabolism</keyword>
<evidence type="ECO:0000256" key="1">
    <source>
        <dbReference type="ARBA" id="ARBA00001946"/>
    </source>
</evidence>
<comment type="cofactor">
    <cofactor evidence="1">
        <name>Mg(2+)</name>
        <dbReference type="ChEBI" id="CHEBI:18420"/>
    </cofactor>
</comment>
<dbReference type="CDD" id="cd10802">
    <property type="entry name" value="YdjC_TTHB029_like"/>
    <property type="match status" value="1"/>
</dbReference>
<dbReference type="GO" id="GO:0005975">
    <property type="term" value="P:carbohydrate metabolic process"/>
    <property type="evidence" value="ECO:0007669"/>
    <property type="project" value="InterPro"/>
</dbReference>
<dbReference type="eggNOG" id="COG3394">
    <property type="taxonomic scope" value="Bacteria"/>
</dbReference>
<dbReference type="Proteomes" id="UP000006073">
    <property type="component" value="Unassembled WGS sequence"/>
</dbReference>
<protein>
    <submittedName>
        <fullName evidence="6">YdjC family protein</fullName>
    </submittedName>
</protein>
<dbReference type="GO" id="GO:0019213">
    <property type="term" value="F:deacetylase activity"/>
    <property type="evidence" value="ECO:0007669"/>
    <property type="project" value="TreeGrafter"/>
</dbReference>
<comment type="caution">
    <text evidence="6">The sequence shown here is derived from an EMBL/GenBank/DDBJ whole genome shotgun (WGS) entry which is preliminary data.</text>
</comment>
<keyword evidence="3" id="KW-0378">Hydrolase</keyword>
<dbReference type="RefSeq" id="WP_009035996.1">
    <property type="nucleotide sequence ID" value="NZ_ALWO02000035.1"/>
</dbReference>
<proteinExistence type="predicted"/>
<keyword evidence="2" id="KW-0479">Metal-binding</keyword>
<evidence type="ECO:0000256" key="2">
    <source>
        <dbReference type="ARBA" id="ARBA00022723"/>
    </source>
</evidence>
<organism evidence="6 7">
    <name type="scientific">Indibacter alkaliphilus (strain CCUG 57479 / KCTC 22604 / LW1)</name>
    <dbReference type="NCBI Taxonomy" id="1189612"/>
    <lineage>
        <taxon>Bacteria</taxon>
        <taxon>Pseudomonadati</taxon>
        <taxon>Bacteroidota</taxon>
        <taxon>Cytophagia</taxon>
        <taxon>Cytophagales</taxon>
        <taxon>Cyclobacteriaceae</taxon>
    </lineage>
</organism>
<dbReference type="EMBL" id="ALWO02000035">
    <property type="protein sequence ID" value="EOZ96366.1"/>
    <property type="molecule type" value="Genomic_DNA"/>
</dbReference>
<evidence type="ECO:0000256" key="4">
    <source>
        <dbReference type="ARBA" id="ARBA00022842"/>
    </source>
</evidence>
<dbReference type="PANTHER" id="PTHR31609">
    <property type="entry name" value="YDJC DEACETYLASE FAMILY MEMBER"/>
    <property type="match status" value="1"/>
</dbReference>
<keyword evidence="4" id="KW-0460">Magnesium</keyword>
<sequence>MSKRTSFQNVIPFIRIVFAAGLLQFISCSSNFGGEKNLIIHSDDFGLSRSHNLATINAMREGVVTSASLMVPCSWRDDALNLWKENDDLDFGIHLTFTSEWTNYRWGGVSPDSLISSLLDKDGFMYPTCGEFLENADIDEIEIEIRAQIEYVLEKGLRPSHLDAHMSCLYRGSPELIVLYLSLAEEYGITGMLTKQYFKKIDSKKYLSGLNISKIGLVDNLLIADENLYDKVGMYEMYDKYLQKVKPGLNVLLIHTAYDNEEMKAMTEGFEYWASRWREEDLKYFTQESTKQKINDLNIKLVDWNGIVY</sequence>
<dbReference type="GO" id="GO:0046872">
    <property type="term" value="F:metal ion binding"/>
    <property type="evidence" value="ECO:0007669"/>
    <property type="project" value="UniProtKB-KW"/>
</dbReference>